<name>A0A5C7TB24_THASP</name>
<protein>
    <submittedName>
        <fullName evidence="3">XRE family transcriptional regulator</fullName>
    </submittedName>
</protein>
<evidence type="ECO:0000259" key="2">
    <source>
        <dbReference type="SMART" id="SM00530"/>
    </source>
</evidence>
<proteinExistence type="predicted"/>
<dbReference type="InterPro" id="IPR001387">
    <property type="entry name" value="Cro/C1-type_HTH"/>
</dbReference>
<dbReference type="CDD" id="cd00093">
    <property type="entry name" value="HTH_XRE"/>
    <property type="match status" value="1"/>
</dbReference>
<gene>
    <name evidence="3" type="ORF">E6Q80_00770</name>
</gene>
<dbReference type="AlphaFoldDB" id="A0A5C7TB24"/>
<accession>A0A5C7TB24</accession>
<dbReference type="Pfam" id="PF01381">
    <property type="entry name" value="HTH_3"/>
    <property type="match status" value="1"/>
</dbReference>
<dbReference type="SMART" id="SM00530">
    <property type="entry name" value="HTH_XRE"/>
    <property type="match status" value="1"/>
</dbReference>
<organism evidence="3 4">
    <name type="scientific">Thauera aminoaromatica</name>
    <dbReference type="NCBI Taxonomy" id="164330"/>
    <lineage>
        <taxon>Bacteria</taxon>
        <taxon>Pseudomonadati</taxon>
        <taxon>Pseudomonadota</taxon>
        <taxon>Betaproteobacteria</taxon>
        <taxon>Rhodocyclales</taxon>
        <taxon>Zoogloeaceae</taxon>
        <taxon>Thauera</taxon>
    </lineage>
</organism>
<sequence>MRTKTTPTMRSWGTSMPVTSARKRKLEQYDAVALPSASSKGQAPADNEEAAFPGAALIDAIQKKADSEKMKPREVAALLGISPAHYSFLTTGRRRVSKLDDEVLRAAADFLGKPLVEVDHLAEKRKLEDYYYQGDLEERLDKIHEFMKSDPIYGSLCLSKKMWAELPTEAKVLIGTMYETHARTSLLPRPKLRPIVHE</sequence>
<feature type="domain" description="HTH cro/C1-type" evidence="2">
    <location>
        <begin position="60"/>
        <end position="118"/>
    </location>
</feature>
<evidence type="ECO:0000313" key="3">
    <source>
        <dbReference type="EMBL" id="TXH92305.1"/>
    </source>
</evidence>
<evidence type="ECO:0000313" key="4">
    <source>
        <dbReference type="Proteomes" id="UP000321192"/>
    </source>
</evidence>
<reference evidence="3 4" key="1">
    <citation type="submission" date="2018-09" db="EMBL/GenBank/DDBJ databases">
        <title>Metagenome Assembled Genomes from an Advanced Water Purification Facility.</title>
        <authorList>
            <person name="Stamps B.W."/>
            <person name="Spear J.R."/>
        </authorList>
    </citation>
    <scope>NUCLEOTIDE SEQUENCE [LARGE SCALE GENOMIC DNA]</scope>
    <source>
        <strain evidence="3">Bin_27_1</strain>
    </source>
</reference>
<evidence type="ECO:0000256" key="1">
    <source>
        <dbReference type="SAM" id="MobiDB-lite"/>
    </source>
</evidence>
<dbReference type="EMBL" id="SSFD01000012">
    <property type="protein sequence ID" value="TXH92305.1"/>
    <property type="molecule type" value="Genomic_DNA"/>
</dbReference>
<feature type="region of interest" description="Disordered" evidence="1">
    <location>
        <begin position="1"/>
        <end position="21"/>
    </location>
</feature>
<dbReference type="Proteomes" id="UP000321192">
    <property type="component" value="Unassembled WGS sequence"/>
</dbReference>
<feature type="compositionally biased region" description="Polar residues" evidence="1">
    <location>
        <begin position="1"/>
        <end position="18"/>
    </location>
</feature>
<comment type="caution">
    <text evidence="3">The sequence shown here is derived from an EMBL/GenBank/DDBJ whole genome shotgun (WGS) entry which is preliminary data.</text>
</comment>